<comment type="cofactor">
    <cofactor evidence="1">
        <name>Zn(2+)</name>
        <dbReference type="ChEBI" id="CHEBI:29105"/>
    </cofactor>
</comment>
<evidence type="ECO:0000259" key="13">
    <source>
        <dbReference type="PROSITE" id="PS52035"/>
    </source>
</evidence>
<evidence type="ECO:0000256" key="4">
    <source>
        <dbReference type="ARBA" id="ARBA00022670"/>
    </source>
</evidence>
<dbReference type="PANTHER" id="PTHR11705">
    <property type="entry name" value="PROTEASE FAMILY M14 CARBOXYPEPTIDASE A,B"/>
    <property type="match status" value="1"/>
</dbReference>
<keyword evidence="15" id="KW-1185">Reference proteome</keyword>
<gene>
    <name evidence="14" type="ORF">pipiens_011235</name>
</gene>
<keyword evidence="8" id="KW-0862">Zinc</keyword>
<feature type="active site" description="Proton donor/acceptor" evidence="11">
    <location>
        <position position="378"/>
    </location>
</feature>
<evidence type="ECO:0000256" key="10">
    <source>
        <dbReference type="ARBA" id="ARBA00023157"/>
    </source>
</evidence>
<dbReference type="Pfam" id="PF00246">
    <property type="entry name" value="Peptidase_M14"/>
    <property type="match status" value="1"/>
</dbReference>
<dbReference type="PANTHER" id="PTHR11705:SF123">
    <property type="entry name" value="PEPTIDASE M14 CARBOXYPEPTIDASE A DOMAIN-CONTAINING PROTEIN-RELATED"/>
    <property type="match status" value="1"/>
</dbReference>
<evidence type="ECO:0000256" key="8">
    <source>
        <dbReference type="ARBA" id="ARBA00022833"/>
    </source>
</evidence>
<keyword evidence="3" id="KW-0121">Carboxypeptidase</keyword>
<evidence type="ECO:0000256" key="9">
    <source>
        <dbReference type="ARBA" id="ARBA00023049"/>
    </source>
</evidence>
<name>A0ABD1D763_CULPP</name>
<keyword evidence="6 12" id="KW-0732">Signal</keyword>
<evidence type="ECO:0000256" key="7">
    <source>
        <dbReference type="ARBA" id="ARBA00022801"/>
    </source>
</evidence>
<evidence type="ECO:0000256" key="11">
    <source>
        <dbReference type="PROSITE-ProRule" id="PRU01379"/>
    </source>
</evidence>
<evidence type="ECO:0000256" key="2">
    <source>
        <dbReference type="ARBA" id="ARBA00005988"/>
    </source>
</evidence>
<accession>A0ABD1D763</accession>
<evidence type="ECO:0000256" key="6">
    <source>
        <dbReference type="ARBA" id="ARBA00022729"/>
    </source>
</evidence>
<dbReference type="InterPro" id="IPR003146">
    <property type="entry name" value="M14A_act_pep"/>
</dbReference>
<evidence type="ECO:0000313" key="14">
    <source>
        <dbReference type="EMBL" id="KAL1395460.1"/>
    </source>
</evidence>
<feature type="signal peptide" evidence="12">
    <location>
        <begin position="1"/>
        <end position="22"/>
    </location>
</feature>
<dbReference type="Gene3D" id="3.30.70.340">
    <property type="entry name" value="Metallocarboxypeptidase-like"/>
    <property type="match status" value="1"/>
</dbReference>
<dbReference type="CDD" id="cd03860">
    <property type="entry name" value="M14_CP_A-B_like"/>
    <property type="match status" value="1"/>
</dbReference>
<evidence type="ECO:0000256" key="1">
    <source>
        <dbReference type="ARBA" id="ARBA00001947"/>
    </source>
</evidence>
<dbReference type="AlphaFoldDB" id="A0ABD1D763"/>
<keyword evidence="4" id="KW-0645">Protease</keyword>
<evidence type="ECO:0000256" key="3">
    <source>
        <dbReference type="ARBA" id="ARBA00022645"/>
    </source>
</evidence>
<feature type="chain" id="PRO_5044880752" description="Peptidase M14 domain-containing protein" evidence="12">
    <location>
        <begin position="23"/>
        <end position="418"/>
    </location>
</feature>
<dbReference type="SUPFAM" id="SSF53187">
    <property type="entry name" value="Zn-dependent exopeptidases"/>
    <property type="match status" value="1"/>
</dbReference>
<dbReference type="Gene3D" id="3.40.630.10">
    <property type="entry name" value="Zn peptidases"/>
    <property type="match status" value="1"/>
</dbReference>
<proteinExistence type="inferred from homology"/>
<dbReference type="FunFam" id="3.40.630.10:FF:000001">
    <property type="entry name" value="Carboxypeptidase B"/>
    <property type="match status" value="1"/>
</dbReference>
<evidence type="ECO:0000256" key="5">
    <source>
        <dbReference type="ARBA" id="ARBA00022723"/>
    </source>
</evidence>
<organism evidence="14 15">
    <name type="scientific">Culex pipiens pipiens</name>
    <name type="common">Northern house mosquito</name>
    <dbReference type="NCBI Taxonomy" id="38569"/>
    <lineage>
        <taxon>Eukaryota</taxon>
        <taxon>Metazoa</taxon>
        <taxon>Ecdysozoa</taxon>
        <taxon>Arthropoda</taxon>
        <taxon>Hexapoda</taxon>
        <taxon>Insecta</taxon>
        <taxon>Pterygota</taxon>
        <taxon>Neoptera</taxon>
        <taxon>Endopterygota</taxon>
        <taxon>Diptera</taxon>
        <taxon>Nematocera</taxon>
        <taxon>Culicoidea</taxon>
        <taxon>Culicidae</taxon>
        <taxon>Culicinae</taxon>
        <taxon>Culicini</taxon>
        <taxon>Culex</taxon>
        <taxon>Culex</taxon>
    </lineage>
</organism>
<keyword evidence="9" id="KW-0482">Metalloprotease</keyword>
<dbReference type="PRINTS" id="PR00765">
    <property type="entry name" value="CRBOXYPTASEA"/>
</dbReference>
<sequence>MGALQILVASVLLGILTRSSNSEKLSFRDHRVCSVFIQNEDQLDTLRALEATPNLFTFLDVPSAINSKVQIVVPPAKQRYFEHLVQQLKLVSHVDSYNLQSVIDNERPNQSKRAAFGWTDYYTLEEIYAWIDELVAEHSDVLSVETIGQSYEGRDLKVVKLSHKEGNPGIFVDANIHAREWITSATVTWILNELLTSEDSAVRDLAENFDWYIVPVLNPDGFVYTHTTDRLWRKTRYPYNILCYGADPNRNFDFQWNNGGASMNPCSDAYAGQHPESEVEVKAVSDYIRSIADELTLYLTIHSKGQYILVPFGYENAPYAPTYQDLMQIGRRGAVDMYQLYQKPYRVGTSSDVLYVASGISVDWAYGAVNIPLSYTFELRDQGEFGWILPADQIIPNAEELLAAFVGMIDEARVLGYF</sequence>
<dbReference type="SUPFAM" id="SSF54897">
    <property type="entry name" value="Protease propeptides/inhibitors"/>
    <property type="match status" value="1"/>
</dbReference>
<feature type="domain" description="Peptidase M14" evidence="13">
    <location>
        <begin position="120"/>
        <end position="412"/>
    </location>
</feature>
<dbReference type="Proteomes" id="UP001562425">
    <property type="component" value="Unassembled WGS sequence"/>
</dbReference>
<dbReference type="PROSITE" id="PS52035">
    <property type="entry name" value="PEPTIDASE_M14"/>
    <property type="match status" value="1"/>
</dbReference>
<reference evidence="14 15" key="1">
    <citation type="submission" date="2024-05" db="EMBL/GenBank/DDBJ databases">
        <title>Culex pipiens pipiens assembly and annotation.</title>
        <authorList>
            <person name="Alout H."/>
            <person name="Durand T."/>
        </authorList>
    </citation>
    <scope>NUCLEOTIDE SEQUENCE [LARGE SCALE GENOMIC DNA]</scope>
    <source>
        <strain evidence="14">HA-2024</strain>
        <tissue evidence="14">Whole body</tissue>
    </source>
</reference>
<dbReference type="InterPro" id="IPR057246">
    <property type="entry name" value="CARBOXYPEPT_ZN_1"/>
</dbReference>
<dbReference type="GO" id="GO:0046872">
    <property type="term" value="F:metal ion binding"/>
    <property type="evidence" value="ECO:0007669"/>
    <property type="project" value="UniProtKB-KW"/>
</dbReference>
<evidence type="ECO:0000313" key="15">
    <source>
        <dbReference type="Proteomes" id="UP001562425"/>
    </source>
</evidence>
<evidence type="ECO:0000256" key="12">
    <source>
        <dbReference type="SAM" id="SignalP"/>
    </source>
</evidence>
<dbReference type="InterPro" id="IPR000834">
    <property type="entry name" value="Peptidase_M14"/>
</dbReference>
<keyword evidence="7" id="KW-0378">Hydrolase</keyword>
<dbReference type="PROSITE" id="PS00132">
    <property type="entry name" value="CARBOXYPEPT_ZN_1"/>
    <property type="match status" value="1"/>
</dbReference>
<dbReference type="SMART" id="SM00631">
    <property type="entry name" value="Zn_pept"/>
    <property type="match status" value="1"/>
</dbReference>
<dbReference type="GO" id="GO:0008237">
    <property type="term" value="F:metallopeptidase activity"/>
    <property type="evidence" value="ECO:0007669"/>
    <property type="project" value="UniProtKB-KW"/>
</dbReference>
<dbReference type="GO" id="GO:0004180">
    <property type="term" value="F:carboxypeptidase activity"/>
    <property type="evidence" value="ECO:0007669"/>
    <property type="project" value="UniProtKB-KW"/>
</dbReference>
<comment type="caution">
    <text evidence="14">The sequence shown here is derived from an EMBL/GenBank/DDBJ whole genome shotgun (WGS) entry which is preliminary data.</text>
</comment>
<dbReference type="Pfam" id="PF02244">
    <property type="entry name" value="Propep_M14"/>
    <property type="match status" value="1"/>
</dbReference>
<dbReference type="InterPro" id="IPR036990">
    <property type="entry name" value="M14A-like_propep"/>
</dbReference>
<dbReference type="GO" id="GO:0006508">
    <property type="term" value="P:proteolysis"/>
    <property type="evidence" value="ECO:0007669"/>
    <property type="project" value="UniProtKB-KW"/>
</dbReference>
<dbReference type="EMBL" id="JBEHCU010007140">
    <property type="protein sequence ID" value="KAL1395460.1"/>
    <property type="molecule type" value="Genomic_DNA"/>
</dbReference>
<keyword evidence="10" id="KW-1015">Disulfide bond</keyword>
<protein>
    <recommendedName>
        <fullName evidence="13">Peptidase M14 domain-containing protein</fullName>
    </recommendedName>
</protein>
<keyword evidence="5" id="KW-0479">Metal-binding</keyword>
<comment type="similarity">
    <text evidence="2 11">Belongs to the peptidase M14 family.</text>
</comment>